<dbReference type="HAMAP" id="MF_00265">
    <property type="entry name" value="VapC_Nob1"/>
    <property type="match status" value="1"/>
</dbReference>
<comment type="cofactor">
    <cofactor evidence="1 8">
        <name>Mg(2+)</name>
        <dbReference type="ChEBI" id="CHEBI:18420"/>
    </cofactor>
</comment>
<dbReference type="SUPFAM" id="SSF88723">
    <property type="entry name" value="PIN domain-like"/>
    <property type="match status" value="1"/>
</dbReference>
<dbReference type="InterPro" id="IPR022907">
    <property type="entry name" value="VapC_family"/>
</dbReference>
<dbReference type="Gene3D" id="3.40.50.1010">
    <property type="entry name" value="5'-nuclease"/>
    <property type="match status" value="1"/>
</dbReference>
<name>A0ABY4IKI7_9MICO</name>
<keyword evidence="4 8" id="KW-0479">Metal-binding</keyword>
<sequence>MTGFLLDTNVVSETRRPRPDAGVVRWFEATPRRSLRISVVTELELRRGILLVQRRDAVAAASLDRWFRSVLQGLANPALEVTGAVAQLAAAIQVPDRRPLGDALIAATALHHGLTLVTRNVKDFDVPGLPVVDPFDGLSDS</sequence>
<dbReference type="InterPro" id="IPR050556">
    <property type="entry name" value="Type_II_TA_system_RNase"/>
</dbReference>
<gene>
    <name evidence="8" type="primary">vapC</name>
    <name evidence="10" type="ORF">KV396_01700</name>
</gene>
<protein>
    <recommendedName>
        <fullName evidence="8">Ribonuclease VapC</fullName>
        <shortName evidence="8">RNase VapC</shortName>
        <ecNumber evidence="8">3.1.-.-</ecNumber>
    </recommendedName>
    <alternativeName>
        <fullName evidence="8">Toxin VapC</fullName>
    </alternativeName>
</protein>
<keyword evidence="5 8" id="KW-0378">Hydrolase</keyword>
<evidence type="ECO:0000259" key="9">
    <source>
        <dbReference type="Pfam" id="PF01850"/>
    </source>
</evidence>
<feature type="binding site" evidence="8">
    <location>
        <position position="7"/>
    </location>
    <ligand>
        <name>Mg(2+)</name>
        <dbReference type="ChEBI" id="CHEBI:18420"/>
    </ligand>
</feature>
<proteinExistence type="inferred from homology"/>
<dbReference type="Pfam" id="PF01850">
    <property type="entry name" value="PIN"/>
    <property type="match status" value="1"/>
</dbReference>
<dbReference type="Proteomes" id="UP000831963">
    <property type="component" value="Chromosome"/>
</dbReference>
<keyword evidence="8" id="KW-0800">Toxin</keyword>
<reference evidence="10 11" key="1">
    <citation type="submission" date="2021-06" db="EMBL/GenBank/DDBJ databases">
        <title>Genome-based taxonomic framework of Microbacterium strains isolated from marine environment, the description of four new species and reclassification of four preexisting species.</title>
        <authorList>
            <person name="Lee S.D."/>
            <person name="Kim S.-M."/>
            <person name="Byeon Y.-S."/>
            <person name="Yang H.L."/>
            <person name="Kim I.S."/>
        </authorList>
    </citation>
    <scope>NUCLEOTIDE SEQUENCE [LARGE SCALE GENOMIC DNA]</scope>
    <source>
        <strain evidence="10 11">SSW1-36</strain>
    </source>
</reference>
<keyword evidence="3 8" id="KW-0540">Nuclease</keyword>
<dbReference type="InterPro" id="IPR002716">
    <property type="entry name" value="PIN_dom"/>
</dbReference>
<organism evidence="10 11">
    <name type="scientific">Microbacterium galbinum</name>
    <dbReference type="NCBI Taxonomy" id="2851646"/>
    <lineage>
        <taxon>Bacteria</taxon>
        <taxon>Bacillati</taxon>
        <taxon>Actinomycetota</taxon>
        <taxon>Actinomycetes</taxon>
        <taxon>Micrococcales</taxon>
        <taxon>Microbacteriaceae</taxon>
        <taxon>Microbacterium</taxon>
    </lineage>
</organism>
<feature type="binding site" evidence="8">
    <location>
        <position position="102"/>
    </location>
    <ligand>
        <name>Mg(2+)</name>
        <dbReference type="ChEBI" id="CHEBI:18420"/>
    </ligand>
</feature>
<evidence type="ECO:0000256" key="2">
    <source>
        <dbReference type="ARBA" id="ARBA00022649"/>
    </source>
</evidence>
<comment type="similarity">
    <text evidence="7 8">Belongs to the PINc/VapC protein family.</text>
</comment>
<evidence type="ECO:0000256" key="3">
    <source>
        <dbReference type="ARBA" id="ARBA00022722"/>
    </source>
</evidence>
<dbReference type="PANTHER" id="PTHR33653:SF1">
    <property type="entry name" value="RIBONUCLEASE VAPC2"/>
    <property type="match status" value="1"/>
</dbReference>
<evidence type="ECO:0000256" key="4">
    <source>
        <dbReference type="ARBA" id="ARBA00022723"/>
    </source>
</evidence>
<comment type="function">
    <text evidence="8">Toxic component of a toxin-antitoxin (TA) system. An RNase.</text>
</comment>
<keyword evidence="11" id="KW-1185">Reference proteome</keyword>
<dbReference type="RefSeq" id="WP_247956639.1">
    <property type="nucleotide sequence ID" value="NZ_CP078077.1"/>
</dbReference>
<evidence type="ECO:0000256" key="7">
    <source>
        <dbReference type="ARBA" id="ARBA00038093"/>
    </source>
</evidence>
<evidence type="ECO:0000256" key="1">
    <source>
        <dbReference type="ARBA" id="ARBA00001946"/>
    </source>
</evidence>
<evidence type="ECO:0000256" key="6">
    <source>
        <dbReference type="ARBA" id="ARBA00022842"/>
    </source>
</evidence>
<feature type="domain" description="PIN" evidence="9">
    <location>
        <begin position="5"/>
        <end position="120"/>
    </location>
</feature>
<evidence type="ECO:0000256" key="8">
    <source>
        <dbReference type="HAMAP-Rule" id="MF_00265"/>
    </source>
</evidence>
<dbReference type="CDD" id="cd18746">
    <property type="entry name" value="PIN_VapC4-5_FitB-like"/>
    <property type="match status" value="1"/>
</dbReference>
<keyword evidence="2 8" id="KW-1277">Toxin-antitoxin system</keyword>
<dbReference type="PANTHER" id="PTHR33653">
    <property type="entry name" value="RIBONUCLEASE VAPC2"/>
    <property type="match status" value="1"/>
</dbReference>
<dbReference type="EC" id="3.1.-.-" evidence="8"/>
<accession>A0ABY4IKI7</accession>
<evidence type="ECO:0000313" key="11">
    <source>
        <dbReference type="Proteomes" id="UP000831963"/>
    </source>
</evidence>
<keyword evidence="6 8" id="KW-0460">Magnesium</keyword>
<dbReference type="InterPro" id="IPR029060">
    <property type="entry name" value="PIN-like_dom_sf"/>
</dbReference>
<evidence type="ECO:0000256" key="5">
    <source>
        <dbReference type="ARBA" id="ARBA00022801"/>
    </source>
</evidence>
<evidence type="ECO:0000313" key="10">
    <source>
        <dbReference type="EMBL" id="UPL13263.1"/>
    </source>
</evidence>
<dbReference type="EMBL" id="CP078077">
    <property type="protein sequence ID" value="UPL13263.1"/>
    <property type="molecule type" value="Genomic_DNA"/>
</dbReference>